<organism evidence="2">
    <name type="scientific">Aegilops tauschii</name>
    <name type="common">Tausch's goatgrass</name>
    <name type="synonym">Aegilops squarrosa</name>
    <dbReference type="NCBI Taxonomy" id="37682"/>
    <lineage>
        <taxon>Eukaryota</taxon>
        <taxon>Viridiplantae</taxon>
        <taxon>Streptophyta</taxon>
        <taxon>Embryophyta</taxon>
        <taxon>Tracheophyta</taxon>
        <taxon>Spermatophyta</taxon>
        <taxon>Magnoliopsida</taxon>
        <taxon>Liliopsida</taxon>
        <taxon>Poales</taxon>
        <taxon>Poaceae</taxon>
        <taxon>BOP clade</taxon>
        <taxon>Pooideae</taxon>
        <taxon>Triticodae</taxon>
        <taxon>Triticeae</taxon>
        <taxon>Triticinae</taxon>
        <taxon>Aegilops</taxon>
    </lineage>
</organism>
<dbReference type="AlphaFoldDB" id="M8BRE9"/>
<reference evidence="2" key="1">
    <citation type="submission" date="2015-06" db="UniProtKB">
        <authorList>
            <consortium name="EnsemblPlants"/>
        </authorList>
    </citation>
    <scope>IDENTIFICATION</scope>
</reference>
<dbReference type="PANTHER" id="PTHR47123">
    <property type="entry name" value="F-BOX PROTEIN SKIP23"/>
    <property type="match status" value="1"/>
</dbReference>
<sequence>MEPIKPTADLTSKVRIQHEPADSGDAANRTIGGLPYHLTEKILGCIRPLESMHLATICKSWAGTVSERLARPTPHLFALNKSKDPQWFQYLLPPENKDHRGAIFSLPVDAEDPSSPVAPATCPPWSATQKVYRLDVEGARWVKVERLAADRTLFVSEQSSFTLSASELLGCMSNCIYFVGEVDSCCWVTWDVYSMEVRKVLFQHPIGGFPEKYDVARWFLPAFEMPLAHAHAHCTHSGKNI</sequence>
<dbReference type="EnsemblPlants" id="EMT27580">
    <property type="protein sequence ID" value="EMT27580"/>
    <property type="gene ID" value="F775_02510"/>
</dbReference>
<feature type="domain" description="KIB1-4 beta-propeller" evidence="1">
    <location>
        <begin position="129"/>
        <end position="183"/>
    </location>
</feature>
<dbReference type="InterPro" id="IPR051304">
    <property type="entry name" value="SCF_F-box_domain"/>
</dbReference>
<name>M8BRE9_AEGTA</name>
<dbReference type="Pfam" id="PF03478">
    <property type="entry name" value="Beta-prop_KIB1-4"/>
    <property type="match status" value="1"/>
</dbReference>
<evidence type="ECO:0000259" key="1">
    <source>
        <dbReference type="Pfam" id="PF03478"/>
    </source>
</evidence>
<dbReference type="ExpressionAtlas" id="M8BRE9">
    <property type="expression patterns" value="baseline"/>
</dbReference>
<evidence type="ECO:0000313" key="2">
    <source>
        <dbReference type="EnsemblPlants" id="EMT27580"/>
    </source>
</evidence>
<accession>M8BRE9</accession>
<proteinExistence type="predicted"/>
<dbReference type="PANTHER" id="PTHR47123:SF15">
    <property type="entry name" value="F-BOX PROTEIN SKIP23"/>
    <property type="match status" value="1"/>
</dbReference>
<protein>
    <recommendedName>
        <fullName evidence="1">KIB1-4 beta-propeller domain-containing protein</fullName>
    </recommendedName>
</protein>
<dbReference type="InterPro" id="IPR005174">
    <property type="entry name" value="KIB1-4_b-propeller"/>
</dbReference>